<dbReference type="PANTHER" id="PTHR43566:SF2">
    <property type="entry name" value="DUF4143 DOMAIN-CONTAINING PROTEIN"/>
    <property type="match status" value="1"/>
</dbReference>
<feature type="domain" description="DUF4143" evidence="2">
    <location>
        <begin position="197"/>
        <end position="355"/>
    </location>
</feature>
<dbReference type="Proteomes" id="UP000287467">
    <property type="component" value="Unassembled WGS sequence"/>
</dbReference>
<evidence type="ECO:0000259" key="1">
    <source>
        <dbReference type="Pfam" id="PF13173"/>
    </source>
</evidence>
<evidence type="ECO:0000313" key="6">
    <source>
        <dbReference type="EMBL" id="RTI01309.1"/>
    </source>
</evidence>
<protein>
    <submittedName>
        <fullName evidence="3">AAA family ATPase</fullName>
    </submittedName>
</protein>
<dbReference type="PATRIC" id="fig|37636.3.peg.2653"/>
<dbReference type="EMBL" id="PELY01000244">
    <property type="protein sequence ID" value="RTH25220.1"/>
    <property type="molecule type" value="Genomic_DNA"/>
</dbReference>
<dbReference type="InterPro" id="IPR027417">
    <property type="entry name" value="P-loop_NTPase"/>
</dbReference>
<gene>
    <name evidence="3" type="ORF">AN926_04490</name>
    <name evidence="7" type="ORF">CSW14_13365</name>
    <name evidence="6" type="ORF">CSW29_04370</name>
    <name evidence="5" type="ORF">CSW38_08030</name>
    <name evidence="4" type="ORF">CSW40_14730</name>
</gene>
<evidence type="ECO:0000313" key="3">
    <source>
        <dbReference type="EMBL" id="KPD32382.1"/>
    </source>
</evidence>
<dbReference type="AlphaFoldDB" id="A0A0N1KPU5"/>
<name>A0A0N1KPU5_THESC</name>
<dbReference type="Pfam" id="PF13635">
    <property type="entry name" value="DUF4143"/>
    <property type="match status" value="1"/>
</dbReference>
<evidence type="ECO:0000313" key="7">
    <source>
        <dbReference type="EMBL" id="RTI47877.1"/>
    </source>
</evidence>
<dbReference type="EMBL" id="LJJR01000008">
    <property type="protein sequence ID" value="KPD32382.1"/>
    <property type="molecule type" value="Genomic_DNA"/>
</dbReference>
<dbReference type="Proteomes" id="UP000287306">
    <property type="component" value="Unassembled WGS sequence"/>
</dbReference>
<evidence type="ECO:0000313" key="4">
    <source>
        <dbReference type="EMBL" id="RTH20723.1"/>
    </source>
</evidence>
<evidence type="ECO:0000313" key="5">
    <source>
        <dbReference type="EMBL" id="RTH25220.1"/>
    </source>
</evidence>
<dbReference type="Proteomes" id="UP000286712">
    <property type="component" value="Unassembled WGS sequence"/>
</dbReference>
<organism evidence="3 8">
    <name type="scientific">Thermus scotoductus</name>
    <dbReference type="NCBI Taxonomy" id="37636"/>
    <lineage>
        <taxon>Bacteria</taxon>
        <taxon>Thermotogati</taxon>
        <taxon>Deinococcota</taxon>
        <taxon>Deinococci</taxon>
        <taxon>Thermales</taxon>
        <taxon>Thermaceae</taxon>
        <taxon>Thermus</taxon>
    </lineage>
</organism>
<reference evidence="3 8" key="1">
    <citation type="submission" date="2015-09" db="EMBL/GenBank/DDBJ databases">
        <title>Draft genome sequence of Thermus scotoductus strain K1 isolated from a geothermal spring in Nagorno-Karabakh, Armenia.</title>
        <authorList>
            <person name="Saghatelyan A."/>
            <person name="Poghosyan L."/>
            <person name="Panosyan H."/>
            <person name="Birkeland N.-K."/>
        </authorList>
    </citation>
    <scope>NUCLEOTIDE SEQUENCE [LARGE SCALE GENOMIC DNA]</scope>
    <source>
        <strain evidence="3 8">K1</strain>
    </source>
</reference>
<comment type="caution">
    <text evidence="3">The sequence shown here is derived from an EMBL/GenBank/DDBJ whole genome shotgun (WGS) entry which is preliminary data.</text>
</comment>
<evidence type="ECO:0000313" key="9">
    <source>
        <dbReference type="Proteomes" id="UP000286712"/>
    </source>
</evidence>
<feature type="domain" description="AAA" evidence="1">
    <location>
        <begin position="22"/>
        <end position="137"/>
    </location>
</feature>
<dbReference type="InterPro" id="IPR041682">
    <property type="entry name" value="AAA_14"/>
</dbReference>
<accession>A0A0N1KPU5</accession>
<dbReference type="Pfam" id="PF13173">
    <property type="entry name" value="AAA_14"/>
    <property type="match status" value="1"/>
</dbReference>
<evidence type="ECO:0000313" key="11">
    <source>
        <dbReference type="Proteomes" id="UP000287467"/>
    </source>
</evidence>
<dbReference type="EMBL" id="PEMH01000110">
    <property type="protein sequence ID" value="RTI01309.1"/>
    <property type="molecule type" value="Genomic_DNA"/>
</dbReference>
<dbReference type="PANTHER" id="PTHR43566">
    <property type="entry name" value="CONSERVED PROTEIN"/>
    <property type="match status" value="1"/>
</dbReference>
<sequence length="409" mass="45366">MYNPPMYPRFLTPRLLEALQDTPVVFLAGARQVGKSTLVRSLGYGRYLTLDDPLVLASAQHDPLGFLQAQEGPLVLDEVQRAPGLLRAIKLLVDEDRRPGRFLLTGSANVLVLPQASGELVGRMEVLTLWPLSQGELEGKEEKFLDLLFSPRFPSAGRLEAVSLEERVFRGGFPEAVTRKGRRRQAWFEAYLKALLERDLRDLSRIHRLLEVPKVLGLLALRLGSPMNQSEVARGAGLPLSTLRDYLALLEALFLVVRVPAWTPGGEGRLVKAPKLYFVDSGLAASLLRYGGLALDQASSFGPLLENFVVLEILKGLGWSQVAPNLYHFRTHTGQEVDLVLEWEGRVVGLEVKASRTLGLRDFSGLKALRSLAKDRFLRGVVLYGGEEILAVERDLLAVPIQALWRLTP</sequence>
<dbReference type="EMBL" id="PEMW01000471">
    <property type="protein sequence ID" value="RTI47877.1"/>
    <property type="molecule type" value="Genomic_DNA"/>
</dbReference>
<dbReference type="Proteomes" id="UP000288347">
    <property type="component" value="Unassembled WGS sequence"/>
</dbReference>
<evidence type="ECO:0000313" key="8">
    <source>
        <dbReference type="Proteomes" id="UP000053099"/>
    </source>
</evidence>
<evidence type="ECO:0000313" key="12">
    <source>
        <dbReference type="Proteomes" id="UP000288347"/>
    </source>
</evidence>
<reference evidence="9 10" key="2">
    <citation type="journal article" date="2019" name="Extremophiles">
        <title>Biogeography of thermophiles and predominance of Thermus scotoductus in domestic water heaters.</title>
        <authorList>
            <person name="Wilpiszeski R.L."/>
            <person name="Zhang Z."/>
            <person name="House C.H."/>
        </authorList>
    </citation>
    <scope>NUCLEOTIDE SEQUENCE [LARGE SCALE GENOMIC DNA]</scope>
    <source>
        <strain evidence="6 12">16_S16</strain>
        <strain evidence="7 11">1_S1</strain>
        <strain evidence="5 10">25_S25</strain>
        <strain evidence="4 9">27_S27</strain>
    </source>
</reference>
<dbReference type="EMBL" id="PELW01000422">
    <property type="protein sequence ID" value="RTH20723.1"/>
    <property type="molecule type" value="Genomic_DNA"/>
</dbReference>
<proteinExistence type="predicted"/>
<dbReference type="Proteomes" id="UP000053099">
    <property type="component" value="Unassembled WGS sequence"/>
</dbReference>
<dbReference type="SUPFAM" id="SSF52540">
    <property type="entry name" value="P-loop containing nucleoside triphosphate hydrolases"/>
    <property type="match status" value="1"/>
</dbReference>
<dbReference type="InterPro" id="IPR025420">
    <property type="entry name" value="DUF4143"/>
</dbReference>
<evidence type="ECO:0000313" key="10">
    <source>
        <dbReference type="Proteomes" id="UP000287306"/>
    </source>
</evidence>
<evidence type="ECO:0000259" key="2">
    <source>
        <dbReference type="Pfam" id="PF13635"/>
    </source>
</evidence>